<sequence>MNREAPSMSSRSPSDSPHNLVGGTAFARQRVNQHPIIAPSASSSPSSWSNLSSANSPSFQVEQGSSNFFSLSLTQPQAHPSTRAQISLPDHQPSPPDHIRSPSSKPTLSARNEKRSSSACVPCRKRKRKCDGIKPICGSCQNVRWDGPFPKPVFLLNLKGLE</sequence>
<name>A0ACD0NW49_9BASI</name>
<accession>A0ACD0NW49</accession>
<protein>
    <submittedName>
        <fullName evidence="1">Uncharacterized protein</fullName>
    </submittedName>
</protein>
<evidence type="ECO:0000313" key="2">
    <source>
        <dbReference type="Proteomes" id="UP000245626"/>
    </source>
</evidence>
<dbReference type="EMBL" id="KZ819975">
    <property type="protein sequence ID" value="PWN50045.1"/>
    <property type="molecule type" value="Genomic_DNA"/>
</dbReference>
<dbReference type="Proteomes" id="UP000245626">
    <property type="component" value="Unassembled WGS sequence"/>
</dbReference>
<reference evidence="1 2" key="1">
    <citation type="journal article" date="2018" name="Mol. Biol. Evol.">
        <title>Broad Genomic Sampling Reveals a Smut Pathogenic Ancestry of the Fungal Clade Ustilaginomycotina.</title>
        <authorList>
            <person name="Kijpornyongpan T."/>
            <person name="Mondo S.J."/>
            <person name="Barry K."/>
            <person name="Sandor L."/>
            <person name="Lee J."/>
            <person name="Lipzen A."/>
            <person name="Pangilinan J."/>
            <person name="LaButti K."/>
            <person name="Hainaut M."/>
            <person name="Henrissat B."/>
            <person name="Grigoriev I.V."/>
            <person name="Spatafora J.W."/>
            <person name="Aime M.C."/>
        </authorList>
    </citation>
    <scope>NUCLEOTIDE SEQUENCE [LARGE SCALE GENOMIC DNA]</scope>
    <source>
        <strain evidence="1 2">SA 807</strain>
    </source>
</reference>
<evidence type="ECO:0000313" key="1">
    <source>
        <dbReference type="EMBL" id="PWN50045.1"/>
    </source>
</evidence>
<proteinExistence type="predicted"/>
<gene>
    <name evidence="1" type="ORF">IE53DRAFT_113887</name>
</gene>
<organism evidence="1 2">
    <name type="scientific">Violaceomyces palustris</name>
    <dbReference type="NCBI Taxonomy" id="1673888"/>
    <lineage>
        <taxon>Eukaryota</taxon>
        <taxon>Fungi</taxon>
        <taxon>Dikarya</taxon>
        <taxon>Basidiomycota</taxon>
        <taxon>Ustilaginomycotina</taxon>
        <taxon>Ustilaginomycetes</taxon>
        <taxon>Violaceomycetales</taxon>
        <taxon>Violaceomycetaceae</taxon>
        <taxon>Violaceomyces</taxon>
    </lineage>
</organism>
<keyword evidence="2" id="KW-1185">Reference proteome</keyword>